<feature type="domain" description="ACT" evidence="13">
    <location>
        <begin position="456"/>
        <end position="518"/>
    </location>
</feature>
<dbReference type="InterPro" id="IPR029753">
    <property type="entry name" value="D-isomer_DH_CS"/>
</dbReference>
<keyword evidence="5 11" id="KW-0028">Amino-acid biosynthesis</keyword>
<evidence type="ECO:0000259" key="12">
    <source>
        <dbReference type="Pfam" id="PF00389"/>
    </source>
</evidence>
<evidence type="ECO:0000256" key="5">
    <source>
        <dbReference type="ARBA" id="ARBA00022605"/>
    </source>
</evidence>
<dbReference type="SUPFAM" id="SSF52283">
    <property type="entry name" value="Formate/glycerate dehydrogenase catalytic domain-like"/>
    <property type="match status" value="1"/>
</dbReference>
<comment type="function">
    <text evidence="1">Catalyzes the reversible oxidation of 3-phospho-D-glycerate to 3-phosphonooxypyruvate, the first step of the phosphorylated L-serine biosynthesis pathway. Also catalyzes the reversible oxidation of 2-hydroxyglutarate to 2-oxoglutarate.</text>
</comment>
<dbReference type="InterPro" id="IPR045626">
    <property type="entry name" value="PGDH_ASB_dom"/>
</dbReference>
<dbReference type="UniPathway" id="UPA00135">
    <property type="reaction ID" value="UER00196"/>
</dbReference>
<dbReference type="PROSITE" id="PS00671">
    <property type="entry name" value="D_2_HYDROXYACID_DH_3"/>
    <property type="match status" value="1"/>
</dbReference>
<evidence type="ECO:0000256" key="1">
    <source>
        <dbReference type="ARBA" id="ARBA00003800"/>
    </source>
</evidence>
<dbReference type="Pfam" id="PF00389">
    <property type="entry name" value="2-Hacid_dh"/>
    <property type="match status" value="1"/>
</dbReference>
<keyword evidence="8 11" id="KW-0718">Serine biosynthesis</keyword>
<evidence type="ECO:0000256" key="6">
    <source>
        <dbReference type="ARBA" id="ARBA00023002"/>
    </source>
</evidence>
<evidence type="ECO:0000259" key="15">
    <source>
        <dbReference type="Pfam" id="PF19304"/>
    </source>
</evidence>
<dbReference type="GO" id="GO:0006564">
    <property type="term" value="P:L-serine biosynthetic process"/>
    <property type="evidence" value="ECO:0007669"/>
    <property type="project" value="UniProtKB-UniRule"/>
</dbReference>
<evidence type="ECO:0000259" key="14">
    <source>
        <dbReference type="Pfam" id="PF02826"/>
    </source>
</evidence>
<dbReference type="CDD" id="cd12173">
    <property type="entry name" value="PGDH_4"/>
    <property type="match status" value="1"/>
</dbReference>
<dbReference type="CDD" id="cd04902">
    <property type="entry name" value="ACT_3PGDH-xct"/>
    <property type="match status" value="1"/>
</dbReference>
<dbReference type="Pfam" id="PF01842">
    <property type="entry name" value="ACT"/>
    <property type="match status" value="1"/>
</dbReference>
<dbReference type="PROSITE" id="PS00670">
    <property type="entry name" value="D_2_HYDROXYACID_DH_2"/>
    <property type="match status" value="1"/>
</dbReference>
<evidence type="ECO:0000256" key="10">
    <source>
        <dbReference type="ARBA" id="ARBA00048731"/>
    </source>
</evidence>
<evidence type="ECO:0000256" key="2">
    <source>
        <dbReference type="ARBA" id="ARBA00005216"/>
    </source>
</evidence>
<dbReference type="FunFam" id="3.40.50.720:FF:000021">
    <property type="entry name" value="D-3-phosphoglycerate dehydrogenase"/>
    <property type="match status" value="1"/>
</dbReference>
<dbReference type="SUPFAM" id="SSF51735">
    <property type="entry name" value="NAD(P)-binding Rossmann-fold domains"/>
    <property type="match status" value="1"/>
</dbReference>
<dbReference type="NCBIfam" id="TIGR01327">
    <property type="entry name" value="PGDH"/>
    <property type="match status" value="1"/>
</dbReference>
<evidence type="ECO:0000256" key="11">
    <source>
        <dbReference type="RuleBase" id="RU363003"/>
    </source>
</evidence>
<dbReference type="EMBL" id="PJNW01000006">
    <property type="protein sequence ID" value="PKR89351.1"/>
    <property type="molecule type" value="Genomic_DNA"/>
</dbReference>
<dbReference type="Pfam" id="PF19304">
    <property type="entry name" value="PGDH_inter"/>
    <property type="match status" value="1"/>
</dbReference>
<feature type="domain" description="D-isomer specific 2-hydroxyacid dehydrogenase NAD-binding" evidence="14">
    <location>
        <begin position="109"/>
        <end position="283"/>
    </location>
</feature>
<dbReference type="FunFam" id="3.30.70.260:FF:000008">
    <property type="entry name" value="D-3-phosphoglycerate dehydrogenase, chloroplastic"/>
    <property type="match status" value="1"/>
</dbReference>
<dbReference type="OrthoDB" id="9793626at2"/>
<comment type="pathway">
    <text evidence="2 11">Amino-acid biosynthesis; L-serine biosynthesis; L-serine from 3-phospho-D-glycerate: step 1/3.</text>
</comment>
<dbReference type="SUPFAM" id="SSF55021">
    <property type="entry name" value="ACT-like"/>
    <property type="match status" value="1"/>
</dbReference>
<keyword evidence="17" id="KW-1185">Reference proteome</keyword>
<evidence type="ECO:0000256" key="3">
    <source>
        <dbReference type="ARBA" id="ARBA00005854"/>
    </source>
</evidence>
<comment type="similarity">
    <text evidence="3 11">Belongs to the D-isomer specific 2-hydroxyacid dehydrogenase family.</text>
</comment>
<dbReference type="PANTHER" id="PTHR42789:SF1">
    <property type="entry name" value="D-ISOMER SPECIFIC 2-HYDROXYACID DEHYDROGENASE FAMILY PROTEIN (AFU_ORTHOLOGUE AFUA_6G10090)"/>
    <property type="match status" value="1"/>
</dbReference>
<keyword evidence="6 11" id="KW-0560">Oxidoreductase</keyword>
<evidence type="ECO:0000256" key="4">
    <source>
        <dbReference type="ARBA" id="ARBA00021582"/>
    </source>
</evidence>
<dbReference type="Gene3D" id="3.30.70.260">
    <property type="match status" value="1"/>
</dbReference>
<keyword evidence="7 11" id="KW-0520">NAD</keyword>
<dbReference type="InterPro" id="IPR006236">
    <property type="entry name" value="PGDH"/>
</dbReference>
<evidence type="ECO:0000259" key="13">
    <source>
        <dbReference type="Pfam" id="PF01842"/>
    </source>
</evidence>
<dbReference type="SUPFAM" id="SSF143548">
    <property type="entry name" value="Serine metabolism enzymes domain"/>
    <property type="match status" value="1"/>
</dbReference>
<evidence type="ECO:0000256" key="9">
    <source>
        <dbReference type="ARBA" id="ARBA00048126"/>
    </source>
</evidence>
<dbReference type="RefSeq" id="WP_101289125.1">
    <property type="nucleotide sequence ID" value="NZ_FOUQ01000013.1"/>
</dbReference>
<dbReference type="InterPro" id="IPR029752">
    <property type="entry name" value="D-isomer_DH_CS1"/>
</dbReference>
<evidence type="ECO:0000313" key="17">
    <source>
        <dbReference type="Proteomes" id="UP000233491"/>
    </source>
</evidence>
<dbReference type="GO" id="GO:0051287">
    <property type="term" value="F:NAD binding"/>
    <property type="evidence" value="ECO:0007669"/>
    <property type="project" value="UniProtKB-UniRule"/>
</dbReference>
<dbReference type="AlphaFoldDB" id="A0A1I4VR86"/>
<comment type="catalytic activity">
    <reaction evidence="9">
        <text>(R)-2-hydroxyglutarate + NAD(+) = 2-oxoglutarate + NADH + H(+)</text>
        <dbReference type="Rhea" id="RHEA:49612"/>
        <dbReference type="ChEBI" id="CHEBI:15378"/>
        <dbReference type="ChEBI" id="CHEBI:15801"/>
        <dbReference type="ChEBI" id="CHEBI:16810"/>
        <dbReference type="ChEBI" id="CHEBI:57540"/>
        <dbReference type="ChEBI" id="CHEBI:57945"/>
        <dbReference type="EC" id="1.1.1.399"/>
    </reaction>
</comment>
<evidence type="ECO:0000313" key="16">
    <source>
        <dbReference type="EMBL" id="PKR89351.1"/>
    </source>
</evidence>
<dbReference type="InterPro" id="IPR050857">
    <property type="entry name" value="D-2-hydroxyacid_DH"/>
</dbReference>
<evidence type="ECO:0000256" key="8">
    <source>
        <dbReference type="ARBA" id="ARBA00023299"/>
    </source>
</evidence>
<dbReference type="PANTHER" id="PTHR42789">
    <property type="entry name" value="D-ISOMER SPECIFIC 2-HYDROXYACID DEHYDROGENASE FAMILY PROTEIN (AFU_ORTHOLOGUE AFUA_6G10090)"/>
    <property type="match status" value="1"/>
</dbReference>
<dbReference type="InterPro" id="IPR002912">
    <property type="entry name" value="ACT_dom"/>
</dbReference>
<accession>A0A1I4VR86</accession>
<feature type="domain" description="D-isomer specific 2-hydroxyacid dehydrogenase catalytic" evidence="12">
    <location>
        <begin position="5"/>
        <end position="315"/>
    </location>
</feature>
<dbReference type="InterPro" id="IPR029009">
    <property type="entry name" value="ASB_dom_sf"/>
</dbReference>
<organism evidence="16 17">
    <name type="scientific">Pleomorphomonas diazotrophica</name>
    <dbReference type="NCBI Taxonomy" id="1166257"/>
    <lineage>
        <taxon>Bacteria</taxon>
        <taxon>Pseudomonadati</taxon>
        <taxon>Pseudomonadota</taxon>
        <taxon>Alphaproteobacteria</taxon>
        <taxon>Hyphomicrobiales</taxon>
        <taxon>Pleomorphomonadaceae</taxon>
        <taxon>Pleomorphomonas</taxon>
    </lineage>
</organism>
<dbReference type="Proteomes" id="UP000233491">
    <property type="component" value="Unassembled WGS sequence"/>
</dbReference>
<proteinExistence type="inferred from homology"/>
<comment type="caution">
    <text evidence="16">The sequence shown here is derived from an EMBL/GenBank/DDBJ whole genome shotgun (WGS) entry which is preliminary data.</text>
</comment>
<reference evidence="16 17" key="1">
    <citation type="submission" date="2017-12" db="EMBL/GenBank/DDBJ databases">
        <title>Anaerobic carbon monoxide metabolism by Pleomorphomonas carboxyditropha sp. nov., a new mesophilic hydrogenogenic carboxidotroph.</title>
        <authorList>
            <person name="Esquivel-Elizondo S."/>
            <person name="Krajmalnik-Brown R."/>
        </authorList>
    </citation>
    <scope>NUCLEOTIDE SEQUENCE [LARGE SCALE GENOMIC DNA]</scope>
    <source>
        <strain evidence="16 17">R5-392</strain>
    </source>
</reference>
<gene>
    <name evidence="16" type="ORF">CXZ10_10580</name>
</gene>
<dbReference type="Pfam" id="PF02826">
    <property type="entry name" value="2-Hacid_dh_C"/>
    <property type="match status" value="1"/>
</dbReference>
<dbReference type="InterPro" id="IPR006140">
    <property type="entry name" value="D-isomer_DH_NAD-bd"/>
</dbReference>
<dbReference type="PROSITE" id="PS00065">
    <property type="entry name" value="D_2_HYDROXYACID_DH_1"/>
    <property type="match status" value="1"/>
</dbReference>
<dbReference type="InterPro" id="IPR036291">
    <property type="entry name" value="NAD(P)-bd_dom_sf"/>
</dbReference>
<dbReference type="InterPro" id="IPR045865">
    <property type="entry name" value="ACT-like_dom_sf"/>
</dbReference>
<name>A0A1I4VR86_9HYPH</name>
<dbReference type="InterPro" id="IPR006139">
    <property type="entry name" value="D-isomer_2_OHA_DH_cat_dom"/>
</dbReference>
<dbReference type="Gene3D" id="3.30.1330.90">
    <property type="entry name" value="D-3-phosphoglycerate dehydrogenase, domain 3"/>
    <property type="match status" value="1"/>
</dbReference>
<dbReference type="FunFam" id="3.30.1330.90:FF:000003">
    <property type="entry name" value="D-3-phosphoglycerate dehydrogenase"/>
    <property type="match status" value="1"/>
</dbReference>
<dbReference type="EC" id="1.1.1.95" evidence="11"/>
<sequence>MAPRVLISDKLSATAVQIFKDHGVEVDYQPDLGKDKDKLAEIIGNYDGLAIRSTTKVTEKLLANAKNLKVIGRAGIGVDNVDVPAATARGVIVMNTPFGNSITTAEHAIALMFALARDIPEANASTHDGKWEKNRFMGVELTNKTLGVIGCGNIGSIVADRAVGLKMRVIAYDPFLSNERAVELGVEKVELDDLFRRADFITLHVPLIEKTRNIIDISAILKMKKGVRIINCARGGLIVEADLKAALDSGHVAGAALDVFETEPATAHPLFGHPKVVCTPHLGASTTEAQENVALQVAEQMSDYLMKGAVSNALNMPSITAEEAPRLTPFVKLAELLGSFAGQLTETGLKAIRIEYEGEVAGMNIRALSAAAITGVLKPLLQSVNMVSAPVMAKERGIAVAEVRNNASANFESLIRLTLTTDRQERSIAGTVFADGQPRIVEIKGIKMDAEFAPSMIYVTNEDKPGFIGKFASLLGDAGINIATFALGRLEQGADAICLVEVDGDVPAEVLDKVKAIPVVRQAKALKF</sequence>
<dbReference type="GO" id="GO:0004617">
    <property type="term" value="F:phosphoglycerate dehydrogenase activity"/>
    <property type="evidence" value="ECO:0007669"/>
    <property type="project" value="UniProtKB-UniRule"/>
</dbReference>
<feature type="domain" description="D-3-phosphoglycerate dehydrogenase ASB" evidence="15">
    <location>
        <begin position="326"/>
        <end position="444"/>
    </location>
</feature>
<comment type="catalytic activity">
    <reaction evidence="10 11">
        <text>(2R)-3-phosphoglycerate + NAD(+) = 3-phosphooxypyruvate + NADH + H(+)</text>
        <dbReference type="Rhea" id="RHEA:12641"/>
        <dbReference type="ChEBI" id="CHEBI:15378"/>
        <dbReference type="ChEBI" id="CHEBI:18110"/>
        <dbReference type="ChEBI" id="CHEBI:57540"/>
        <dbReference type="ChEBI" id="CHEBI:57945"/>
        <dbReference type="ChEBI" id="CHEBI:58272"/>
        <dbReference type="EC" id="1.1.1.95"/>
    </reaction>
</comment>
<dbReference type="Gene3D" id="3.40.50.720">
    <property type="entry name" value="NAD(P)-binding Rossmann-like Domain"/>
    <property type="match status" value="2"/>
</dbReference>
<evidence type="ECO:0000256" key="7">
    <source>
        <dbReference type="ARBA" id="ARBA00023027"/>
    </source>
</evidence>
<protein>
    <recommendedName>
        <fullName evidence="4 11">D-3-phosphoglycerate dehydrogenase</fullName>
        <ecNumber evidence="11">1.1.1.95</ecNumber>
    </recommendedName>
</protein>